<proteinExistence type="predicted"/>
<evidence type="ECO:0000313" key="2">
    <source>
        <dbReference type="EMBL" id="CAD9656585.1"/>
    </source>
</evidence>
<dbReference type="EMBL" id="HBHI01000900">
    <property type="protein sequence ID" value="CAD9656585.1"/>
    <property type="molecule type" value="Transcribed_RNA"/>
</dbReference>
<organism evidence="2">
    <name type="scientific">Eucampia antarctica</name>
    <dbReference type="NCBI Taxonomy" id="49252"/>
    <lineage>
        <taxon>Eukaryota</taxon>
        <taxon>Sar</taxon>
        <taxon>Stramenopiles</taxon>
        <taxon>Ochrophyta</taxon>
        <taxon>Bacillariophyta</taxon>
        <taxon>Mediophyceae</taxon>
        <taxon>Biddulphiophycidae</taxon>
        <taxon>Hemiaulales</taxon>
        <taxon>Hemiaulaceae</taxon>
        <taxon>Eucampia</taxon>
    </lineage>
</organism>
<sequence>MKLNTLSVLIALAFSASTSAFTTGLFSKTSFRRQIGQCMSNDNVNVELDGTFGEPLDRRGALSSLIAGGSAMLLGGQPAFAASAQKTVYLTEPTDEFKESEKQRMEFRQTQFRLKTAMQTLLDRIAKEDDTEAPLVSDLEALQDLIVKIGGMPLGIKRDDLVKQVRSRKAKGPWGTKPEYAYQDVIREISFQQSPNKDKDVANPL</sequence>
<dbReference type="AlphaFoldDB" id="A0A7S2R040"/>
<feature type="signal peptide" evidence="1">
    <location>
        <begin position="1"/>
        <end position="20"/>
    </location>
</feature>
<evidence type="ECO:0008006" key="3">
    <source>
        <dbReference type="Google" id="ProtNLM"/>
    </source>
</evidence>
<evidence type="ECO:0000256" key="1">
    <source>
        <dbReference type="SAM" id="SignalP"/>
    </source>
</evidence>
<protein>
    <recommendedName>
        <fullName evidence="3">Plastid lipid-associated protein/fibrillin conserved domain-containing protein</fullName>
    </recommendedName>
</protein>
<keyword evidence="1" id="KW-0732">Signal</keyword>
<accession>A0A7S2R040</accession>
<reference evidence="2" key="1">
    <citation type="submission" date="2021-01" db="EMBL/GenBank/DDBJ databases">
        <authorList>
            <person name="Corre E."/>
            <person name="Pelletier E."/>
            <person name="Niang G."/>
            <person name="Scheremetjew M."/>
            <person name="Finn R."/>
            <person name="Kale V."/>
            <person name="Holt S."/>
            <person name="Cochrane G."/>
            <person name="Meng A."/>
            <person name="Brown T."/>
            <person name="Cohen L."/>
        </authorList>
    </citation>
    <scope>NUCLEOTIDE SEQUENCE</scope>
    <source>
        <strain evidence="2">CCMP1452</strain>
    </source>
</reference>
<gene>
    <name evidence="2" type="ORF">EANT1437_LOCUS384</name>
</gene>
<name>A0A7S2R040_9STRA</name>
<feature type="chain" id="PRO_5030867212" description="Plastid lipid-associated protein/fibrillin conserved domain-containing protein" evidence="1">
    <location>
        <begin position="21"/>
        <end position="205"/>
    </location>
</feature>